<dbReference type="EMBL" id="JWZX01003083">
    <property type="protein sequence ID" value="KOO24536.1"/>
    <property type="molecule type" value="Genomic_DNA"/>
</dbReference>
<name>A0A0M0JD87_9EUKA</name>
<dbReference type="Gene3D" id="3.40.720.10">
    <property type="entry name" value="Alkaline Phosphatase, subunit A"/>
    <property type="match status" value="1"/>
</dbReference>
<dbReference type="Pfam" id="PF00884">
    <property type="entry name" value="Sulfatase"/>
    <property type="match status" value="1"/>
</dbReference>
<sequence length="581" mass="65230">MASTQSVEAVRHAPPVTHIVQLLSDDQGWGEVEWRDPEKRLRTPNLAAMAANGLRLERYYSGSPVCSPARAALLTGRAPHRTGVDNQGMPLRLQEKTVAHALQRAGWHCAHFGKMHLEGIHSLGIGGGPTLGNYSHRPSAFGFETWISNYGVFDLDPLLSREGEIEAFRGEGSEVIVREALNFIRREAKAPYPKPLFVAVHYASPHDPWYAHTADQALFRDLIRCERYKTPKACVPTRVKGRFAAPVWPRDCDCFLEHHVVRYYAELHSLDRSVGTMRKGLRELGIENRTLLWFSSDNGAQPFHEVPDDPNGGLHGFKKQMLEGGIRVPAIVEWPGVISPRITHYPVSAYDFFPTIAEIVGLPASSMLEPQDGLSIYKLFLGEIPSGRHKDILMSFRGVDVSVHSDLKLVRWAIQDRWASGVHSRRFYPNRTRCSTASAPIPPPSECSQAWTRLSAGYSNHTVALFNLSADPEERYDLWGADDLRLARTAVHMEKTMGTFMLSLKRSRAGLDYPEGRVMPQPPEDVWCKIDAYRPYAHRILQHHQYRASASAVYRVNGSDTMCTFDRRALCADGSLPPPEE</sequence>
<keyword evidence="4" id="KW-0106">Calcium</keyword>
<dbReference type="InterPro" id="IPR017850">
    <property type="entry name" value="Alkaline_phosphatase_core_sf"/>
</dbReference>
<dbReference type="AlphaFoldDB" id="A0A0M0JD87"/>
<keyword evidence="2" id="KW-0479">Metal-binding</keyword>
<evidence type="ECO:0000256" key="4">
    <source>
        <dbReference type="ARBA" id="ARBA00022837"/>
    </source>
</evidence>
<dbReference type="InterPro" id="IPR024607">
    <property type="entry name" value="Sulfatase_CS"/>
</dbReference>
<dbReference type="InterPro" id="IPR050738">
    <property type="entry name" value="Sulfatase"/>
</dbReference>
<dbReference type="GO" id="GO:0046872">
    <property type="term" value="F:metal ion binding"/>
    <property type="evidence" value="ECO:0007669"/>
    <property type="project" value="UniProtKB-KW"/>
</dbReference>
<evidence type="ECO:0000256" key="2">
    <source>
        <dbReference type="ARBA" id="ARBA00022723"/>
    </source>
</evidence>
<dbReference type="SUPFAM" id="SSF53649">
    <property type="entry name" value="Alkaline phosphatase-like"/>
    <property type="match status" value="1"/>
</dbReference>
<feature type="domain" description="Sulfatase N-terminal" evidence="5">
    <location>
        <begin position="18"/>
        <end position="361"/>
    </location>
</feature>
<comment type="similarity">
    <text evidence="1">Belongs to the sulfatase family.</text>
</comment>
<evidence type="ECO:0000259" key="5">
    <source>
        <dbReference type="Pfam" id="PF00884"/>
    </source>
</evidence>
<dbReference type="OrthoDB" id="103349at2759"/>
<feature type="non-terminal residue" evidence="6">
    <location>
        <position position="581"/>
    </location>
</feature>
<keyword evidence="7" id="KW-1185">Reference proteome</keyword>
<keyword evidence="3" id="KW-0378">Hydrolase</keyword>
<reference evidence="7" key="1">
    <citation type="journal article" date="2015" name="PLoS Genet.">
        <title>Genome Sequence and Transcriptome Analyses of Chrysochromulina tobin: Metabolic Tools for Enhanced Algal Fitness in the Prominent Order Prymnesiales (Haptophyceae).</title>
        <authorList>
            <person name="Hovde B.T."/>
            <person name="Deodato C.R."/>
            <person name="Hunsperger H.M."/>
            <person name="Ryken S.A."/>
            <person name="Yost W."/>
            <person name="Jha R.K."/>
            <person name="Patterson J."/>
            <person name="Monnat R.J. Jr."/>
            <person name="Barlow S.B."/>
            <person name="Starkenburg S.R."/>
            <person name="Cattolico R.A."/>
        </authorList>
    </citation>
    <scope>NUCLEOTIDE SEQUENCE</scope>
    <source>
        <strain evidence="7">CCMP291</strain>
    </source>
</reference>
<evidence type="ECO:0000313" key="6">
    <source>
        <dbReference type="EMBL" id="KOO24536.1"/>
    </source>
</evidence>
<dbReference type="Proteomes" id="UP000037460">
    <property type="component" value="Unassembled WGS sequence"/>
</dbReference>
<evidence type="ECO:0000256" key="1">
    <source>
        <dbReference type="ARBA" id="ARBA00008779"/>
    </source>
</evidence>
<evidence type="ECO:0000256" key="3">
    <source>
        <dbReference type="ARBA" id="ARBA00022801"/>
    </source>
</evidence>
<dbReference type="PANTHER" id="PTHR42693">
    <property type="entry name" value="ARYLSULFATASE FAMILY MEMBER"/>
    <property type="match status" value="1"/>
</dbReference>
<dbReference type="InterPro" id="IPR000917">
    <property type="entry name" value="Sulfatase_N"/>
</dbReference>
<organism evidence="6 7">
    <name type="scientific">Chrysochromulina tobinii</name>
    <dbReference type="NCBI Taxonomy" id="1460289"/>
    <lineage>
        <taxon>Eukaryota</taxon>
        <taxon>Haptista</taxon>
        <taxon>Haptophyta</taxon>
        <taxon>Prymnesiophyceae</taxon>
        <taxon>Prymnesiales</taxon>
        <taxon>Chrysochromulinaceae</taxon>
        <taxon>Chrysochromulina</taxon>
    </lineage>
</organism>
<gene>
    <name evidence="6" type="ORF">Ctob_004958</name>
</gene>
<comment type="caution">
    <text evidence="6">The sequence shown here is derived from an EMBL/GenBank/DDBJ whole genome shotgun (WGS) entry which is preliminary data.</text>
</comment>
<proteinExistence type="inferred from homology"/>
<dbReference type="PANTHER" id="PTHR42693:SF53">
    <property type="entry name" value="ENDO-4-O-SULFATASE"/>
    <property type="match status" value="1"/>
</dbReference>
<accession>A0A0M0JD87</accession>
<protein>
    <submittedName>
        <fullName evidence="6">N-acetylgalactosamine 6-sulfate sulfatase</fullName>
    </submittedName>
</protein>
<dbReference type="PROSITE" id="PS00523">
    <property type="entry name" value="SULFATASE_1"/>
    <property type="match status" value="1"/>
</dbReference>
<evidence type="ECO:0000313" key="7">
    <source>
        <dbReference type="Proteomes" id="UP000037460"/>
    </source>
</evidence>
<dbReference type="GO" id="GO:0004065">
    <property type="term" value="F:arylsulfatase activity"/>
    <property type="evidence" value="ECO:0007669"/>
    <property type="project" value="TreeGrafter"/>
</dbReference>